<dbReference type="GO" id="GO:0042597">
    <property type="term" value="C:periplasmic space"/>
    <property type="evidence" value="ECO:0007669"/>
    <property type="project" value="UniProtKB-SubCell"/>
</dbReference>
<keyword evidence="6" id="KW-1185">Reference proteome</keyword>
<evidence type="ECO:0000313" key="5">
    <source>
        <dbReference type="EMBL" id="MBS3849510.1"/>
    </source>
</evidence>
<dbReference type="SUPFAM" id="SSF53850">
    <property type="entry name" value="Periplasmic binding protein-like II"/>
    <property type="match status" value="1"/>
</dbReference>
<dbReference type="InterPro" id="IPR050490">
    <property type="entry name" value="Bact_solute-bd_prot1"/>
</dbReference>
<evidence type="ECO:0000256" key="3">
    <source>
        <dbReference type="ARBA" id="ARBA00022764"/>
    </source>
</evidence>
<protein>
    <submittedName>
        <fullName evidence="5">Sugar ABC transporter substrate-binding protein</fullName>
    </submittedName>
</protein>
<comment type="similarity">
    <text evidence="2">Belongs to the bacterial solute-binding protein 1 family.</text>
</comment>
<keyword evidence="4" id="KW-0732">Signal</keyword>
<accession>A0A942ECP8</accession>
<dbReference type="AlphaFoldDB" id="A0A942ECP8"/>
<organism evidence="5 6">
    <name type="scientific">Devosia litorisediminis</name>
    <dbReference type="NCBI Taxonomy" id="2829817"/>
    <lineage>
        <taxon>Bacteria</taxon>
        <taxon>Pseudomonadati</taxon>
        <taxon>Pseudomonadota</taxon>
        <taxon>Alphaproteobacteria</taxon>
        <taxon>Hyphomicrobiales</taxon>
        <taxon>Devosiaceae</taxon>
        <taxon>Devosia</taxon>
    </lineage>
</organism>
<dbReference type="EMBL" id="JAGXTP010000001">
    <property type="protein sequence ID" value="MBS3849510.1"/>
    <property type="molecule type" value="Genomic_DNA"/>
</dbReference>
<dbReference type="Proteomes" id="UP000678281">
    <property type="component" value="Unassembled WGS sequence"/>
</dbReference>
<keyword evidence="3" id="KW-0574">Periplasm</keyword>
<dbReference type="Pfam" id="PF01547">
    <property type="entry name" value="SBP_bac_1"/>
    <property type="match status" value="1"/>
</dbReference>
<evidence type="ECO:0000256" key="4">
    <source>
        <dbReference type="SAM" id="SignalP"/>
    </source>
</evidence>
<sequence length="417" mass="44367">MNMPILGRMALALSLSAAAFSPVAATAETLSLWARSSSSNAAQHMIDLWNSSHDDQIELTTIPDNQMVTKLATSVQSGDVPDMISFDLIFMPDFMKAGFLTDLTETLGADPNQDKVAQAFRDLASYDGKLYGTGFTPDVSILLYNKDLFAAAGLDPEHPPETLAELQDFATKIHASDPDNVYGYYFSGSCGGCNIFTQAPMMWGSGAQVLPTGPDAPVMEGPGVVEVLTMLKDMWEAGVIPESAEGDTGANFMATFETGTIGMQGSGGFAISALKANHPEMNFGIAPLPGIEAGQNSSFVGGDVIAIPAGAKNPEIATSFITWQLSDEAQLEGLAKNLILPSRSDLANNAYFQDEPRYITTAKAVGIGQTPYAFHFNDMVNADQSPWLTMLQTAVFDGDIEGAIEDARATMLEIAAE</sequence>
<gene>
    <name evidence="5" type="ORF">KD146_12460</name>
</gene>
<evidence type="ECO:0000313" key="6">
    <source>
        <dbReference type="Proteomes" id="UP000678281"/>
    </source>
</evidence>
<name>A0A942ECP8_9HYPH</name>
<comment type="caution">
    <text evidence="5">The sequence shown here is derived from an EMBL/GenBank/DDBJ whole genome shotgun (WGS) entry which is preliminary data.</text>
</comment>
<evidence type="ECO:0000256" key="2">
    <source>
        <dbReference type="ARBA" id="ARBA00008520"/>
    </source>
</evidence>
<reference evidence="5" key="1">
    <citation type="submission" date="2021-04" db="EMBL/GenBank/DDBJ databases">
        <title>Devosia litorisediminis sp. nov., isolated from a sand dune.</title>
        <authorList>
            <person name="Park S."/>
            <person name="Yoon J.-H."/>
        </authorList>
    </citation>
    <scope>NUCLEOTIDE SEQUENCE</scope>
    <source>
        <strain evidence="5">BSSL-BM10</strain>
    </source>
</reference>
<dbReference type="CDD" id="cd13585">
    <property type="entry name" value="PBP2_TMBP_like"/>
    <property type="match status" value="1"/>
</dbReference>
<dbReference type="PANTHER" id="PTHR43649">
    <property type="entry name" value="ARABINOSE-BINDING PROTEIN-RELATED"/>
    <property type="match status" value="1"/>
</dbReference>
<dbReference type="InterPro" id="IPR006059">
    <property type="entry name" value="SBP"/>
</dbReference>
<dbReference type="Gene3D" id="3.40.190.10">
    <property type="entry name" value="Periplasmic binding protein-like II"/>
    <property type="match status" value="2"/>
</dbReference>
<feature type="signal peptide" evidence="4">
    <location>
        <begin position="1"/>
        <end position="19"/>
    </location>
</feature>
<comment type="subcellular location">
    <subcellularLocation>
        <location evidence="1">Periplasm</location>
    </subcellularLocation>
</comment>
<dbReference type="RefSeq" id="WP_212658976.1">
    <property type="nucleotide sequence ID" value="NZ_JAGXTP010000001.1"/>
</dbReference>
<dbReference type="PANTHER" id="PTHR43649:SF12">
    <property type="entry name" value="DIACETYLCHITOBIOSE BINDING PROTEIN DASA"/>
    <property type="match status" value="1"/>
</dbReference>
<feature type="chain" id="PRO_5037306735" evidence="4">
    <location>
        <begin position="20"/>
        <end position="417"/>
    </location>
</feature>
<evidence type="ECO:0000256" key="1">
    <source>
        <dbReference type="ARBA" id="ARBA00004418"/>
    </source>
</evidence>
<proteinExistence type="inferred from homology"/>